<evidence type="ECO:0008006" key="12">
    <source>
        <dbReference type="Google" id="ProtNLM"/>
    </source>
</evidence>
<evidence type="ECO:0000256" key="5">
    <source>
        <dbReference type="ARBA" id="ARBA00022989"/>
    </source>
</evidence>
<dbReference type="GO" id="GO:0005886">
    <property type="term" value="C:plasma membrane"/>
    <property type="evidence" value="ECO:0007669"/>
    <property type="project" value="UniProtKB-SubCell"/>
</dbReference>
<dbReference type="RefSeq" id="WP_044433179.1">
    <property type="nucleotide sequence ID" value="NZ_BJYZ01000011.1"/>
</dbReference>
<reference evidence="10 11" key="1">
    <citation type="submission" date="2019-07" db="EMBL/GenBank/DDBJ databases">
        <title>Whole genome shotgun sequence of Skermanella aerolata NBRC 106429.</title>
        <authorList>
            <person name="Hosoyama A."/>
            <person name="Uohara A."/>
            <person name="Ohji S."/>
            <person name="Ichikawa N."/>
        </authorList>
    </citation>
    <scope>NUCLEOTIDE SEQUENCE [LARGE SCALE GENOMIC DNA]</scope>
    <source>
        <strain evidence="10 11">NBRC 106429</strain>
    </source>
</reference>
<feature type="transmembrane region" description="Helical" evidence="7">
    <location>
        <begin position="72"/>
        <end position="94"/>
    </location>
</feature>
<dbReference type="InterPro" id="IPR036640">
    <property type="entry name" value="ABC1_TM_sf"/>
</dbReference>
<sequence length="595" mass="65086">MGTRQGAASGIGLGKLYGALWRNADGARHLVVAFIFLLVAAQTARLAIPYFFGNAVNDLQQGGNDGVPKAGIDMLWMLGFCILGWALHGPGRIIERFTALRIRERFVDVLYRKLMSLPMGWHETHHTGETIQRIGKADAALFDFSQNQFLYLQSVVGLIGPVVALCAISGVTGAVAMVGYAVLGLILYHLDRAMARLADTENRAERRYSAELVDSLGNVSTVMTLRLQDAMRVALTRRLHEVFAPIRRSILVNEAKWCTLDLVGNLFRIGLVSLYVWLLWRQGAAVMVGTAVMVYQYSQQIGDVVGTLANHWQGVVRAHTDLNGADEILDAESRQGLKGDVVPGWQEIEVTGLTFRHPNHRSQTPTLDDVSLTVPRGARIALVGESGSGKSSLMRVLSGLYDADRVAIAVDGRPDPELTGLGTISTLIPQDPEIFENTVAQNITMGLDYSTEEVERACELACLTPILDRMPQGLETVIVERGGNLSGGQKQRLALARGILAAKRSSVIMLDEPTSSLDPATEAKVYANLMAEFPDASIVSSIHRLHLLTRFDIVVFMQDGRVADAGTLDQLIARQPRFREMWREVVRSGTPEPVG</sequence>
<evidence type="ECO:0000259" key="8">
    <source>
        <dbReference type="PROSITE" id="PS50893"/>
    </source>
</evidence>
<dbReference type="InterPro" id="IPR039421">
    <property type="entry name" value="Type_1_exporter"/>
</dbReference>
<dbReference type="PROSITE" id="PS50893">
    <property type="entry name" value="ABC_TRANSPORTER_2"/>
    <property type="match status" value="1"/>
</dbReference>
<keyword evidence="11" id="KW-1185">Reference proteome</keyword>
<feature type="transmembrane region" description="Helical" evidence="7">
    <location>
        <begin position="155"/>
        <end position="188"/>
    </location>
</feature>
<dbReference type="PROSITE" id="PS50929">
    <property type="entry name" value="ABC_TM1F"/>
    <property type="match status" value="1"/>
</dbReference>
<dbReference type="GO" id="GO:0015421">
    <property type="term" value="F:ABC-type oligopeptide transporter activity"/>
    <property type="evidence" value="ECO:0007669"/>
    <property type="project" value="TreeGrafter"/>
</dbReference>
<feature type="transmembrane region" description="Helical" evidence="7">
    <location>
        <begin position="30"/>
        <end position="52"/>
    </location>
</feature>
<dbReference type="Pfam" id="PF00664">
    <property type="entry name" value="ABC_membrane"/>
    <property type="match status" value="1"/>
</dbReference>
<dbReference type="Pfam" id="PF00005">
    <property type="entry name" value="ABC_tran"/>
    <property type="match status" value="1"/>
</dbReference>
<dbReference type="SUPFAM" id="SSF52540">
    <property type="entry name" value="P-loop containing nucleoside triphosphate hydrolases"/>
    <property type="match status" value="1"/>
</dbReference>
<dbReference type="InterPro" id="IPR011527">
    <property type="entry name" value="ABC1_TM_dom"/>
</dbReference>
<evidence type="ECO:0000256" key="7">
    <source>
        <dbReference type="SAM" id="Phobius"/>
    </source>
</evidence>
<evidence type="ECO:0000256" key="3">
    <source>
        <dbReference type="ARBA" id="ARBA00022741"/>
    </source>
</evidence>
<dbReference type="PANTHER" id="PTHR43394:SF1">
    <property type="entry name" value="ATP-BINDING CASSETTE SUB-FAMILY B MEMBER 10, MITOCHONDRIAL"/>
    <property type="match status" value="1"/>
</dbReference>
<feature type="domain" description="ABC transporter" evidence="8">
    <location>
        <begin position="348"/>
        <end position="584"/>
    </location>
</feature>
<dbReference type="InterPro" id="IPR003593">
    <property type="entry name" value="AAA+_ATPase"/>
</dbReference>
<dbReference type="GO" id="GO:0016887">
    <property type="term" value="F:ATP hydrolysis activity"/>
    <property type="evidence" value="ECO:0007669"/>
    <property type="project" value="InterPro"/>
</dbReference>
<dbReference type="Gene3D" id="1.20.1560.10">
    <property type="entry name" value="ABC transporter type 1, transmembrane domain"/>
    <property type="match status" value="1"/>
</dbReference>
<keyword evidence="4" id="KW-0067">ATP-binding</keyword>
<evidence type="ECO:0000313" key="10">
    <source>
        <dbReference type="EMBL" id="GEO38532.1"/>
    </source>
</evidence>
<dbReference type="SMART" id="SM00382">
    <property type="entry name" value="AAA"/>
    <property type="match status" value="1"/>
</dbReference>
<dbReference type="AlphaFoldDB" id="A0A512DPX8"/>
<dbReference type="PANTHER" id="PTHR43394">
    <property type="entry name" value="ATP-DEPENDENT PERMEASE MDL1, MITOCHONDRIAL"/>
    <property type="match status" value="1"/>
</dbReference>
<evidence type="ECO:0000259" key="9">
    <source>
        <dbReference type="PROSITE" id="PS50929"/>
    </source>
</evidence>
<dbReference type="InterPro" id="IPR017871">
    <property type="entry name" value="ABC_transporter-like_CS"/>
</dbReference>
<feature type="domain" description="ABC transmembrane type-1" evidence="9">
    <location>
        <begin position="32"/>
        <end position="317"/>
    </location>
</feature>
<keyword evidence="2 7" id="KW-0812">Transmembrane</keyword>
<dbReference type="Gene3D" id="3.40.50.300">
    <property type="entry name" value="P-loop containing nucleotide triphosphate hydrolases"/>
    <property type="match status" value="1"/>
</dbReference>
<organism evidence="10 11">
    <name type="scientific">Skermanella aerolata</name>
    <dbReference type="NCBI Taxonomy" id="393310"/>
    <lineage>
        <taxon>Bacteria</taxon>
        <taxon>Pseudomonadati</taxon>
        <taxon>Pseudomonadota</taxon>
        <taxon>Alphaproteobacteria</taxon>
        <taxon>Rhodospirillales</taxon>
        <taxon>Azospirillaceae</taxon>
        <taxon>Skermanella</taxon>
    </lineage>
</organism>
<name>A0A512DPX8_9PROT</name>
<dbReference type="InterPro" id="IPR027417">
    <property type="entry name" value="P-loop_NTPase"/>
</dbReference>
<dbReference type="SUPFAM" id="SSF90123">
    <property type="entry name" value="ABC transporter transmembrane region"/>
    <property type="match status" value="1"/>
</dbReference>
<dbReference type="GO" id="GO:0005524">
    <property type="term" value="F:ATP binding"/>
    <property type="evidence" value="ECO:0007669"/>
    <property type="project" value="UniProtKB-KW"/>
</dbReference>
<comment type="caution">
    <text evidence="10">The sequence shown here is derived from an EMBL/GenBank/DDBJ whole genome shotgun (WGS) entry which is preliminary data.</text>
</comment>
<evidence type="ECO:0000256" key="6">
    <source>
        <dbReference type="ARBA" id="ARBA00023136"/>
    </source>
</evidence>
<dbReference type="InterPro" id="IPR003439">
    <property type="entry name" value="ABC_transporter-like_ATP-bd"/>
</dbReference>
<keyword evidence="5 7" id="KW-1133">Transmembrane helix</keyword>
<dbReference type="Proteomes" id="UP000321523">
    <property type="component" value="Unassembled WGS sequence"/>
</dbReference>
<keyword evidence="3" id="KW-0547">Nucleotide-binding</keyword>
<gene>
    <name evidence="10" type="ORF">SAE02_26800</name>
</gene>
<evidence type="ECO:0000256" key="1">
    <source>
        <dbReference type="ARBA" id="ARBA00004651"/>
    </source>
</evidence>
<dbReference type="PROSITE" id="PS00211">
    <property type="entry name" value="ABC_TRANSPORTER_1"/>
    <property type="match status" value="1"/>
</dbReference>
<evidence type="ECO:0000313" key="11">
    <source>
        <dbReference type="Proteomes" id="UP000321523"/>
    </source>
</evidence>
<keyword evidence="6 7" id="KW-0472">Membrane</keyword>
<comment type="subcellular location">
    <subcellularLocation>
        <location evidence="1">Cell membrane</location>
        <topology evidence="1">Multi-pass membrane protein</topology>
    </subcellularLocation>
</comment>
<proteinExistence type="predicted"/>
<dbReference type="EMBL" id="BJYZ01000011">
    <property type="protein sequence ID" value="GEO38532.1"/>
    <property type="molecule type" value="Genomic_DNA"/>
</dbReference>
<evidence type="ECO:0000256" key="2">
    <source>
        <dbReference type="ARBA" id="ARBA00022692"/>
    </source>
</evidence>
<protein>
    <recommendedName>
        <fullName evidence="12">ABC transporter ATP-binding protein</fullName>
    </recommendedName>
</protein>
<evidence type="ECO:0000256" key="4">
    <source>
        <dbReference type="ARBA" id="ARBA00022840"/>
    </source>
</evidence>
<accession>A0A512DPX8</accession>